<dbReference type="EMBL" id="WWCW01000113">
    <property type="protein sequence ID" value="MYM90313.1"/>
    <property type="molecule type" value="Genomic_DNA"/>
</dbReference>
<proteinExistence type="predicted"/>
<dbReference type="AlphaFoldDB" id="A0A845G6J8"/>
<accession>A0A845G6J8</accession>
<reference evidence="1 2" key="1">
    <citation type="submission" date="2020-01" db="EMBL/GenBank/DDBJ databases">
        <title>Novel species isolated from a subtropical stream in China.</title>
        <authorList>
            <person name="Lu H."/>
        </authorList>
    </citation>
    <scope>NUCLEOTIDE SEQUENCE [LARGE SCALE GENOMIC DNA]</scope>
    <source>
        <strain evidence="1 2">FT82W</strain>
    </source>
</reference>
<protein>
    <submittedName>
        <fullName evidence="1">LysR family transcriptional regulator</fullName>
    </submittedName>
</protein>
<name>A0A845G6J8_9BURK</name>
<evidence type="ECO:0000313" key="1">
    <source>
        <dbReference type="EMBL" id="MYM90313.1"/>
    </source>
</evidence>
<evidence type="ECO:0000313" key="2">
    <source>
        <dbReference type="Proteomes" id="UP000470302"/>
    </source>
</evidence>
<sequence length="66" mass="6979">TVRTPLGLPPSLRVLEQPGLPPLPVIGLRLHRGTDELSAPALRLHDIVLQAIAAHPALARNVVTIG</sequence>
<gene>
    <name evidence="1" type="ORF">GTP91_24465</name>
</gene>
<comment type="caution">
    <text evidence="1">The sequence shown here is derived from an EMBL/GenBank/DDBJ whole genome shotgun (WGS) entry which is preliminary data.</text>
</comment>
<feature type="non-terminal residue" evidence="1">
    <location>
        <position position="1"/>
    </location>
</feature>
<dbReference type="Proteomes" id="UP000470302">
    <property type="component" value="Unassembled WGS sequence"/>
</dbReference>
<organism evidence="1 2">
    <name type="scientific">Duganella vulcania</name>
    <dbReference type="NCBI Taxonomy" id="2692166"/>
    <lineage>
        <taxon>Bacteria</taxon>
        <taxon>Pseudomonadati</taxon>
        <taxon>Pseudomonadota</taxon>
        <taxon>Betaproteobacteria</taxon>
        <taxon>Burkholderiales</taxon>
        <taxon>Oxalobacteraceae</taxon>
        <taxon>Telluria group</taxon>
        <taxon>Duganella</taxon>
    </lineage>
</organism>